<gene>
    <name evidence="4" type="ORF">DFP80_107166</name>
</gene>
<dbReference type="EMBL" id="QNSE01000007">
    <property type="protein sequence ID" value="RBP83188.1"/>
    <property type="molecule type" value="Genomic_DNA"/>
</dbReference>
<evidence type="ECO:0000256" key="3">
    <source>
        <dbReference type="SAM" id="SignalP"/>
    </source>
</evidence>
<evidence type="ECO:0000313" key="5">
    <source>
        <dbReference type="Proteomes" id="UP000252792"/>
    </source>
</evidence>
<feature type="region of interest" description="Disordered" evidence="1">
    <location>
        <begin position="287"/>
        <end position="322"/>
    </location>
</feature>
<name>A0A366JBB9_9GAMM</name>
<feature type="chain" id="PRO_5016958354" description="Methyl-accepting chemotaxis protein" evidence="3">
    <location>
        <begin position="21"/>
        <end position="499"/>
    </location>
</feature>
<dbReference type="Proteomes" id="UP000252792">
    <property type="component" value="Unassembled WGS sequence"/>
</dbReference>
<organism evidence="4 5">
    <name type="scientific">Marinomonas rhizomae</name>
    <dbReference type="NCBI Taxonomy" id="491948"/>
    <lineage>
        <taxon>Bacteria</taxon>
        <taxon>Pseudomonadati</taxon>
        <taxon>Pseudomonadota</taxon>
        <taxon>Gammaproteobacteria</taxon>
        <taxon>Oceanospirillales</taxon>
        <taxon>Oceanospirillaceae</taxon>
        <taxon>Marinomonas</taxon>
    </lineage>
</organism>
<dbReference type="RefSeq" id="WP_113916743.1">
    <property type="nucleotide sequence ID" value="NZ_QNSE01000007.1"/>
</dbReference>
<dbReference type="AlphaFoldDB" id="A0A366JBB9"/>
<keyword evidence="5" id="KW-1185">Reference proteome</keyword>
<accession>A0A366JBB9</accession>
<reference evidence="4 5" key="1">
    <citation type="submission" date="2018-06" db="EMBL/GenBank/DDBJ databases">
        <title>Genomic Encyclopedia of Type Strains, Phase III (KMG-III): the genomes of soil and plant-associated and newly described type strains.</title>
        <authorList>
            <person name="Whitman W."/>
        </authorList>
    </citation>
    <scope>NUCLEOTIDE SEQUENCE [LARGE SCALE GENOMIC DNA]</scope>
    <source>
        <strain evidence="4 5">CECT 7377</strain>
    </source>
</reference>
<evidence type="ECO:0000256" key="2">
    <source>
        <dbReference type="SAM" id="Phobius"/>
    </source>
</evidence>
<evidence type="ECO:0000256" key="1">
    <source>
        <dbReference type="SAM" id="MobiDB-lite"/>
    </source>
</evidence>
<keyword evidence="2" id="KW-0472">Membrane</keyword>
<comment type="caution">
    <text evidence="4">The sequence shown here is derived from an EMBL/GenBank/DDBJ whole genome shotgun (WGS) entry which is preliminary data.</text>
</comment>
<feature type="signal peptide" evidence="3">
    <location>
        <begin position="1"/>
        <end position="20"/>
    </location>
</feature>
<keyword evidence="2" id="KW-0812">Transmembrane</keyword>
<feature type="transmembrane region" description="Helical" evidence="2">
    <location>
        <begin position="470"/>
        <end position="489"/>
    </location>
</feature>
<keyword evidence="3" id="KW-0732">Signal</keyword>
<proteinExistence type="predicted"/>
<evidence type="ECO:0000313" key="4">
    <source>
        <dbReference type="EMBL" id="RBP83188.1"/>
    </source>
</evidence>
<keyword evidence="2" id="KW-1133">Transmembrane helix</keyword>
<evidence type="ECO:0008006" key="6">
    <source>
        <dbReference type="Google" id="ProtNLM"/>
    </source>
</evidence>
<feature type="compositionally biased region" description="Low complexity" evidence="1">
    <location>
        <begin position="289"/>
        <end position="321"/>
    </location>
</feature>
<dbReference type="OrthoDB" id="5869227at2"/>
<feature type="region of interest" description="Disordered" evidence="1">
    <location>
        <begin position="190"/>
        <end position="227"/>
    </location>
</feature>
<sequence length="499" mass="53684">MFKFFINFFLVLLFINTANADDTQYYWKGFNIEGSSASSVAQQIQTKVNASVSYCATYELLASGDSSYEMTCYRSSGSRYNSWIISRLTCSSDSTLEFCQADYEPPVEMCEDGYPPNVYGYEDYCDRPTPKLCTDGSYVESTSFCPVTSSVCTDYDTCYNYAQSQANCFSNSSTFTFNYQSPNAFDFACETIDTSSPDHPDNGGNADGNEYNDPLSPEAPITSGNSDPSALAAAIGLELRSDFGNVERAVRDGISSAESNTDRTIEAINSAQTNLEASLSDIESAISEGNSADNGSSSVVDSVNNASSSITDSVDQSSSTILDGLSDSTNDVVGSVNGVNQSVNSGTAILSSQLSDISSKLENLESCDPNTDAQNCEGEHGITSDFITSVMDSLESLFDSENESSLETIKSEISDIESVSPLDSSVLEGVFDPILNVIPQPQECVPLTFGDTSKPYSFTLSCEFSDKFKAIFGFLLAIYTVQSLIGIIVSSARPRQEGN</sequence>
<protein>
    <recommendedName>
        <fullName evidence="6">Methyl-accepting chemotaxis protein</fullName>
    </recommendedName>
</protein>